<keyword evidence="4 6" id="KW-1133">Transmembrane helix</keyword>
<feature type="transmembrane region" description="Helical" evidence="6">
    <location>
        <begin position="65"/>
        <end position="84"/>
    </location>
</feature>
<dbReference type="KEGG" id="otm:OSB_08960"/>
<evidence type="ECO:0000313" key="8">
    <source>
        <dbReference type="Proteomes" id="UP000067444"/>
    </source>
</evidence>
<dbReference type="PANTHER" id="PTHR23291:SF50">
    <property type="entry name" value="PROTEIN LIFEGUARD 4"/>
    <property type="match status" value="1"/>
</dbReference>
<feature type="transmembrane region" description="Helical" evidence="6">
    <location>
        <begin position="150"/>
        <end position="169"/>
    </location>
</feature>
<dbReference type="OrthoDB" id="9793828at2"/>
<evidence type="ECO:0000256" key="1">
    <source>
        <dbReference type="ARBA" id="ARBA00004141"/>
    </source>
</evidence>
<proteinExistence type="inferred from homology"/>
<evidence type="ECO:0000256" key="6">
    <source>
        <dbReference type="RuleBase" id="RU004379"/>
    </source>
</evidence>
<evidence type="ECO:0000256" key="2">
    <source>
        <dbReference type="ARBA" id="ARBA00010350"/>
    </source>
</evidence>
<dbReference type="CDD" id="cd10432">
    <property type="entry name" value="BI-1-like_bacterial"/>
    <property type="match status" value="1"/>
</dbReference>
<organism evidence="7 8">
    <name type="scientific">Octadecabacter temperatus</name>
    <dbReference type="NCBI Taxonomy" id="1458307"/>
    <lineage>
        <taxon>Bacteria</taxon>
        <taxon>Pseudomonadati</taxon>
        <taxon>Pseudomonadota</taxon>
        <taxon>Alphaproteobacteria</taxon>
        <taxon>Rhodobacterales</taxon>
        <taxon>Roseobacteraceae</taxon>
        <taxon>Octadecabacter</taxon>
    </lineage>
</organism>
<feature type="transmembrane region" description="Helical" evidence="6">
    <location>
        <begin position="120"/>
        <end position="138"/>
    </location>
</feature>
<feature type="transmembrane region" description="Helical" evidence="6">
    <location>
        <begin position="96"/>
        <end position="114"/>
    </location>
</feature>
<comment type="similarity">
    <text evidence="2 6">Belongs to the BI1 family.</text>
</comment>
<accession>A0A0K0Y3D7</accession>
<evidence type="ECO:0000256" key="5">
    <source>
        <dbReference type="ARBA" id="ARBA00023136"/>
    </source>
</evidence>
<dbReference type="AlphaFoldDB" id="A0A0K0Y3D7"/>
<evidence type="ECO:0000256" key="3">
    <source>
        <dbReference type="ARBA" id="ARBA00022692"/>
    </source>
</evidence>
<name>A0A0K0Y3D7_9RHOB</name>
<dbReference type="Pfam" id="PF01027">
    <property type="entry name" value="Bax1-I"/>
    <property type="match status" value="1"/>
</dbReference>
<dbReference type="InterPro" id="IPR006214">
    <property type="entry name" value="Bax_inhibitor_1-related"/>
</dbReference>
<gene>
    <name evidence="7" type="primary">ybhL</name>
    <name evidence="7" type="ORF">OSB_08960</name>
</gene>
<keyword evidence="8" id="KW-1185">Reference proteome</keyword>
<feature type="transmembrane region" description="Helical" evidence="6">
    <location>
        <begin position="175"/>
        <end position="195"/>
    </location>
</feature>
<dbReference type="STRING" id="1458307.OSB_08960"/>
<feature type="transmembrane region" description="Helical" evidence="6">
    <location>
        <begin position="31"/>
        <end position="50"/>
    </location>
</feature>
<keyword evidence="5 6" id="KW-0472">Membrane</keyword>
<dbReference type="EMBL" id="CP012160">
    <property type="protein sequence ID" value="AKS45455.1"/>
    <property type="molecule type" value="Genomic_DNA"/>
</dbReference>
<evidence type="ECO:0000313" key="7">
    <source>
        <dbReference type="EMBL" id="AKS45455.1"/>
    </source>
</evidence>
<sequence>MADYRTPGMGAATSAHTAEIDEGLRAHMNKVYGLMSMAMVVTAVLAYAIGTSPVALETIFTNTPLLYAIMFGPLALVLVLNFSFARLSVGALNGIFWAYAALTGASLSVIFQMFNLGEIFVALGITSVAFLGLSLVGYTTKKDLGPIGSFLIMGAWGLIALSLASWIFGFSFSGMTFFINIAALVIFAGLTAYYTQSIKNEYLQARTYGGPEAEMYLEKAAIVGALSLYISFIAMFRSILFLLSGRE</sequence>
<dbReference type="RefSeq" id="WP_074202188.1">
    <property type="nucleotide sequence ID" value="NZ_CP012160.1"/>
</dbReference>
<reference evidence="7 8" key="1">
    <citation type="journal article" date="2015" name="Genome Announc.">
        <title>Closed Genome Sequence of Octadecabacter temperatus SB1, the First Mesophilic Species of the Genus Octadecabacter.</title>
        <authorList>
            <person name="Voget S."/>
            <person name="Billerbeck S."/>
            <person name="Simon M."/>
            <person name="Daniel R."/>
        </authorList>
    </citation>
    <scope>NUCLEOTIDE SEQUENCE [LARGE SCALE GENOMIC DNA]</scope>
    <source>
        <strain evidence="7 8">SB1</strain>
    </source>
</reference>
<dbReference type="Proteomes" id="UP000067444">
    <property type="component" value="Chromosome"/>
</dbReference>
<comment type="subcellular location">
    <subcellularLocation>
        <location evidence="1">Membrane</location>
        <topology evidence="1">Multi-pass membrane protein</topology>
    </subcellularLocation>
</comment>
<evidence type="ECO:0000256" key="4">
    <source>
        <dbReference type="ARBA" id="ARBA00022989"/>
    </source>
</evidence>
<protein>
    <submittedName>
        <fullName evidence="7">Inner membrane protein YbhL</fullName>
    </submittedName>
</protein>
<feature type="transmembrane region" description="Helical" evidence="6">
    <location>
        <begin position="216"/>
        <end position="243"/>
    </location>
</feature>
<keyword evidence="3 6" id="KW-0812">Transmembrane</keyword>
<dbReference type="PANTHER" id="PTHR23291">
    <property type="entry name" value="BAX INHIBITOR-RELATED"/>
    <property type="match status" value="1"/>
</dbReference>
<dbReference type="GO" id="GO:0005886">
    <property type="term" value="C:plasma membrane"/>
    <property type="evidence" value="ECO:0007669"/>
    <property type="project" value="TreeGrafter"/>
</dbReference>